<dbReference type="InterPro" id="IPR036625">
    <property type="entry name" value="E3-bd_dom_sf"/>
</dbReference>
<gene>
    <name evidence="4" type="ORF">DR950_36280</name>
</gene>
<sequence length="113" mass="12212">MPIEVVQQVKVNVDGVTYRGELGDKKVITQLEAKLTAYEKSKTDLDEFLAEHGIQREAASTPASPAPKRNRSAGKPGPDASAVRAWAKGKGMEVNDRGAIPKHIVDAYLKENG</sequence>
<evidence type="ECO:0000256" key="1">
    <source>
        <dbReference type="ARBA" id="ARBA00023125"/>
    </source>
</evidence>
<dbReference type="EMBL" id="QVIG01000001">
    <property type="protein sequence ID" value="RGD62490.1"/>
    <property type="molecule type" value="Genomic_DNA"/>
</dbReference>
<proteinExistence type="predicted"/>
<dbReference type="GO" id="GO:0016746">
    <property type="term" value="F:acyltransferase activity"/>
    <property type="evidence" value="ECO:0007669"/>
    <property type="project" value="InterPro"/>
</dbReference>
<evidence type="ECO:0000259" key="3">
    <source>
        <dbReference type="Pfam" id="PF23359"/>
    </source>
</evidence>
<dbReference type="Proteomes" id="UP000263377">
    <property type="component" value="Unassembled WGS sequence"/>
</dbReference>
<comment type="caution">
    <text evidence="4">The sequence shown here is derived from an EMBL/GenBank/DDBJ whole genome shotgun (WGS) entry which is preliminary data.</text>
</comment>
<accession>A0A373A4H7</accession>
<dbReference type="Pfam" id="PF23359">
    <property type="entry name" value="Lsr2_DNA-bd"/>
    <property type="match status" value="1"/>
</dbReference>
<evidence type="ECO:0000313" key="4">
    <source>
        <dbReference type="EMBL" id="RGD62490.1"/>
    </source>
</evidence>
<keyword evidence="1" id="KW-0238">DNA-binding</keyword>
<name>A0A373A4H7_9ACTN</name>
<protein>
    <recommendedName>
        <fullName evidence="3">Lsr2 DNA-binding domain-containing protein</fullName>
    </recommendedName>
</protein>
<dbReference type="Gene3D" id="4.10.320.10">
    <property type="entry name" value="E3-binding domain"/>
    <property type="match status" value="1"/>
</dbReference>
<reference evidence="4 5" key="1">
    <citation type="submission" date="2018-08" db="EMBL/GenBank/DDBJ databases">
        <title>Diversity &amp; Physiological Properties of Lignin-Decomposing Actinobacteria from Soil.</title>
        <authorList>
            <person name="Roh S.G."/>
            <person name="Kim S.B."/>
        </authorList>
    </citation>
    <scope>NUCLEOTIDE SEQUENCE [LARGE SCALE GENOMIC DNA]</scope>
    <source>
        <strain evidence="4 5">MMS17-GH009</strain>
    </source>
</reference>
<dbReference type="AlphaFoldDB" id="A0A373A4H7"/>
<evidence type="ECO:0000256" key="2">
    <source>
        <dbReference type="SAM" id="MobiDB-lite"/>
    </source>
</evidence>
<dbReference type="RefSeq" id="WP_117490992.1">
    <property type="nucleotide sequence ID" value="NZ_QVIG01000001.1"/>
</dbReference>
<dbReference type="InterPro" id="IPR055370">
    <property type="entry name" value="Lsr2_DNA-bd"/>
</dbReference>
<evidence type="ECO:0000313" key="5">
    <source>
        <dbReference type="Proteomes" id="UP000263377"/>
    </source>
</evidence>
<organism evidence="4 5">
    <name type="scientific">Kitasatospora xanthocidica</name>
    <dbReference type="NCBI Taxonomy" id="83382"/>
    <lineage>
        <taxon>Bacteria</taxon>
        <taxon>Bacillati</taxon>
        <taxon>Actinomycetota</taxon>
        <taxon>Actinomycetes</taxon>
        <taxon>Kitasatosporales</taxon>
        <taxon>Streptomycetaceae</taxon>
        <taxon>Kitasatospora</taxon>
    </lineage>
</organism>
<keyword evidence="5" id="KW-1185">Reference proteome</keyword>
<dbReference type="GO" id="GO:0003677">
    <property type="term" value="F:DNA binding"/>
    <property type="evidence" value="ECO:0007669"/>
    <property type="project" value="UniProtKB-KW"/>
</dbReference>
<feature type="region of interest" description="Disordered" evidence="2">
    <location>
        <begin position="53"/>
        <end position="82"/>
    </location>
</feature>
<feature type="domain" description="Lsr2 DNA-binding" evidence="3">
    <location>
        <begin position="77"/>
        <end position="108"/>
    </location>
</feature>